<dbReference type="InterPro" id="IPR011990">
    <property type="entry name" value="TPR-like_helical_dom_sf"/>
</dbReference>
<dbReference type="RefSeq" id="WP_184471904.1">
    <property type="nucleotide sequence ID" value="NZ_JACIFY010000014.1"/>
</dbReference>
<proteinExistence type="predicted"/>
<dbReference type="AlphaFoldDB" id="A0A7W6W686"/>
<dbReference type="SUPFAM" id="SSF48452">
    <property type="entry name" value="TPR-like"/>
    <property type="match status" value="1"/>
</dbReference>
<accession>A0A7W6W686</accession>
<organism evidence="1 2">
    <name type="scientific">Rhizobium esperanzae</name>
    <dbReference type="NCBI Taxonomy" id="1967781"/>
    <lineage>
        <taxon>Bacteria</taxon>
        <taxon>Pseudomonadati</taxon>
        <taxon>Pseudomonadota</taxon>
        <taxon>Alphaproteobacteria</taxon>
        <taxon>Hyphomicrobiales</taxon>
        <taxon>Rhizobiaceae</taxon>
        <taxon>Rhizobium/Agrobacterium group</taxon>
        <taxon>Rhizobium</taxon>
    </lineage>
</organism>
<evidence type="ECO:0000313" key="2">
    <source>
        <dbReference type="Proteomes" id="UP000540909"/>
    </source>
</evidence>
<comment type="caution">
    <text evidence="1">The sequence shown here is derived from an EMBL/GenBank/DDBJ whole genome shotgun (WGS) entry which is preliminary data.</text>
</comment>
<reference evidence="1 2" key="1">
    <citation type="submission" date="2020-08" db="EMBL/GenBank/DDBJ databases">
        <title>Genomic Encyclopedia of Type Strains, Phase IV (KMG-V): Genome sequencing to study the core and pangenomes of soil and plant-associated prokaryotes.</title>
        <authorList>
            <person name="Whitman W."/>
        </authorList>
    </citation>
    <scope>NUCLEOTIDE SEQUENCE [LARGE SCALE GENOMIC DNA]</scope>
    <source>
        <strain evidence="1 2">SEMIA 4089</strain>
    </source>
</reference>
<name>A0A7W6W686_9HYPH</name>
<dbReference type="Proteomes" id="UP000540909">
    <property type="component" value="Unassembled WGS sequence"/>
</dbReference>
<sequence length="650" mass="71870">MKLRLESFGELRLIDPAGRPAAFPEKGLLSICYLLDRDLRDGAGSEYPRSALARFLWDSHDNSDIMANLRKTISRIQARQAELGTELLVFTATGVRVRPDAFVDDLSELVNPGGEGAVGKLRRLVAILRQDFLAGLADQSVSTRQWIAGQRDRHMAVLVDALKTALPMARSREDVSLIKEAALRIFREAPDDENIRRILLGAYESEGELEKARRLFETNKHGLESAFDIGLDVQALGEIRKIFAGGQPPQQSPAVPLNDGGVRVSGPLPRLVLLPPGGTEAAGALPMLSAALIEDVTIGLCALNTVSVVAPHTADRIARNADKAELIQRHSISYVLDTRLTDNAGVRALFVQLIHTGSDEVIWAERFSLEKYELISHRRDIARQIARELAGQVRRHEAMRDSFAGNSAAYHSYLLGLRDVKRLALPDVRRSRKAFREALQHSADFAPALSGLSRTFLVEWLLTARGDSELLGLAEDYANRAIVADPSFAAGFRELGVAKLYLGDLDESVLALKLAEELSPHYADGIASYADTLVHASRPADALAKIERAISLNPLSPTDYLWTAAGANFALGHYAEALEQIALMDDRTPADRLSAACWAMLGDMKNARIYMRKVREIYPDFDVDKWLSVVPFKEQWQKEQYREALRRAGF</sequence>
<gene>
    <name evidence="1" type="ORF">GGD57_003943</name>
</gene>
<dbReference type="EMBL" id="JACIFY010000014">
    <property type="protein sequence ID" value="MBB4237343.1"/>
    <property type="molecule type" value="Genomic_DNA"/>
</dbReference>
<protein>
    <submittedName>
        <fullName evidence="1">Tetratricopeptide (TPR) repeat protein</fullName>
    </submittedName>
</protein>
<dbReference type="Gene3D" id="1.25.40.10">
    <property type="entry name" value="Tetratricopeptide repeat domain"/>
    <property type="match status" value="2"/>
</dbReference>
<evidence type="ECO:0000313" key="1">
    <source>
        <dbReference type="EMBL" id="MBB4237343.1"/>
    </source>
</evidence>